<dbReference type="EMBL" id="MN739435">
    <property type="protein sequence ID" value="QHT04582.1"/>
    <property type="molecule type" value="Genomic_DNA"/>
</dbReference>
<evidence type="ECO:0000313" key="1">
    <source>
        <dbReference type="EMBL" id="QHT04582.1"/>
    </source>
</evidence>
<evidence type="ECO:0008006" key="2">
    <source>
        <dbReference type="Google" id="ProtNLM"/>
    </source>
</evidence>
<dbReference type="AlphaFoldDB" id="A0A6C0CK94"/>
<reference evidence="1" key="1">
    <citation type="journal article" date="2020" name="Nature">
        <title>Giant virus diversity and host interactions through global metagenomics.</title>
        <authorList>
            <person name="Schulz F."/>
            <person name="Roux S."/>
            <person name="Paez-Espino D."/>
            <person name="Jungbluth S."/>
            <person name="Walsh D.A."/>
            <person name="Denef V.J."/>
            <person name="McMahon K.D."/>
            <person name="Konstantinidis K.T."/>
            <person name="Eloe-Fadrosh E.A."/>
            <person name="Kyrpides N.C."/>
            <person name="Woyke T."/>
        </authorList>
    </citation>
    <scope>NUCLEOTIDE SEQUENCE</scope>
    <source>
        <strain evidence="1">GVMAG-M-3300021343-4</strain>
    </source>
</reference>
<organism evidence="1">
    <name type="scientific">viral metagenome</name>
    <dbReference type="NCBI Taxonomy" id="1070528"/>
    <lineage>
        <taxon>unclassified sequences</taxon>
        <taxon>metagenomes</taxon>
        <taxon>organismal metagenomes</taxon>
    </lineage>
</organism>
<name>A0A6C0CK94_9ZZZZ</name>
<protein>
    <recommendedName>
        <fullName evidence="2">Nucleotide-diphospho-sugar transferase domain-containing protein</fullName>
    </recommendedName>
</protein>
<sequence>MILDTVYVSSDLNPFYLDFWPLVHTAWTQIIKVKVKLLLIADHIPDYLEHPDDIILIKPIEGIKNAFYAQCIRMLYPCLQNHHPNRGIMMSDIDMIPLSSEYFTQSAVKYNDNQFVYFRGNMCMSNRQIAICYCMATSKVYRKIFGILKLEGIKKIETIIKTWYKETGGAWTTDQQKLFQLVHKNVPKDNFIKLTDGVLRFNRLDRSMGVDRINKLVNTGQVKHFVDFHMPRPMRNFRGINEKVLNYFLS</sequence>
<accession>A0A6C0CK94</accession>
<proteinExistence type="predicted"/>